<gene>
    <name evidence="4" type="ORF">CONCODRAFT_19868</name>
</gene>
<evidence type="ECO:0000256" key="2">
    <source>
        <dbReference type="ARBA" id="ARBA00022801"/>
    </source>
</evidence>
<dbReference type="PANTHER" id="PTHR11839">
    <property type="entry name" value="UDP/ADP-SUGAR PYROPHOSPHATASE"/>
    <property type="match status" value="1"/>
</dbReference>
<feature type="domain" description="Nudix hydrolase" evidence="3">
    <location>
        <begin position="93"/>
        <end position="249"/>
    </location>
</feature>
<reference evidence="4 5" key="1">
    <citation type="journal article" date="2015" name="Genome Biol. Evol.">
        <title>Phylogenomic analyses indicate that early fungi evolved digesting cell walls of algal ancestors of land plants.</title>
        <authorList>
            <person name="Chang Y."/>
            <person name="Wang S."/>
            <person name="Sekimoto S."/>
            <person name="Aerts A.L."/>
            <person name="Choi C."/>
            <person name="Clum A."/>
            <person name="LaButti K.M."/>
            <person name="Lindquist E.A."/>
            <person name="Yee Ngan C."/>
            <person name="Ohm R.A."/>
            <person name="Salamov A.A."/>
            <person name="Grigoriev I.V."/>
            <person name="Spatafora J.W."/>
            <person name="Berbee M.L."/>
        </authorList>
    </citation>
    <scope>NUCLEOTIDE SEQUENCE [LARGE SCALE GENOMIC DNA]</scope>
    <source>
        <strain evidence="4 5">NRRL 28638</strain>
    </source>
</reference>
<dbReference type="EMBL" id="KQ964665">
    <property type="protein sequence ID" value="KXN67045.1"/>
    <property type="molecule type" value="Genomic_DNA"/>
</dbReference>
<comment type="cofactor">
    <cofactor evidence="1">
        <name>Mg(2+)</name>
        <dbReference type="ChEBI" id="CHEBI:18420"/>
    </cofactor>
</comment>
<dbReference type="OrthoDB" id="10249920at2759"/>
<organism evidence="4 5">
    <name type="scientific">Conidiobolus coronatus (strain ATCC 28846 / CBS 209.66 / NRRL 28638)</name>
    <name type="common">Delacroixia coronata</name>
    <dbReference type="NCBI Taxonomy" id="796925"/>
    <lineage>
        <taxon>Eukaryota</taxon>
        <taxon>Fungi</taxon>
        <taxon>Fungi incertae sedis</taxon>
        <taxon>Zoopagomycota</taxon>
        <taxon>Entomophthoromycotina</taxon>
        <taxon>Entomophthoromycetes</taxon>
        <taxon>Entomophthorales</taxon>
        <taxon>Ancylistaceae</taxon>
        <taxon>Conidiobolus</taxon>
    </lineage>
</organism>
<keyword evidence="2" id="KW-0378">Hydrolase</keyword>
<dbReference type="GO" id="GO:0019693">
    <property type="term" value="P:ribose phosphate metabolic process"/>
    <property type="evidence" value="ECO:0007669"/>
    <property type="project" value="TreeGrafter"/>
</dbReference>
<evidence type="ECO:0000313" key="4">
    <source>
        <dbReference type="EMBL" id="KXN67045.1"/>
    </source>
</evidence>
<proteinExistence type="predicted"/>
<dbReference type="InterPro" id="IPR000086">
    <property type="entry name" value="NUDIX_hydrolase_dom"/>
</dbReference>
<dbReference type="PANTHER" id="PTHR11839:SF18">
    <property type="entry name" value="NUDIX HYDROLASE DOMAIN-CONTAINING PROTEIN"/>
    <property type="match status" value="1"/>
</dbReference>
<dbReference type="GO" id="GO:0080042">
    <property type="term" value="F:ADP-glucose pyrophosphohydrolase activity"/>
    <property type="evidence" value="ECO:0007669"/>
    <property type="project" value="TreeGrafter"/>
</dbReference>
<evidence type="ECO:0000256" key="1">
    <source>
        <dbReference type="ARBA" id="ARBA00001946"/>
    </source>
</evidence>
<dbReference type="CDD" id="cd03424">
    <property type="entry name" value="NUDIX_ADPRase_Nudt5_UGPPase_Nudt14"/>
    <property type="match status" value="1"/>
</dbReference>
<dbReference type="SUPFAM" id="SSF55811">
    <property type="entry name" value="Nudix"/>
    <property type="match status" value="1"/>
</dbReference>
<dbReference type="InterPro" id="IPR015797">
    <property type="entry name" value="NUDIX_hydrolase-like_dom_sf"/>
</dbReference>
<dbReference type="GO" id="GO:0006753">
    <property type="term" value="P:nucleoside phosphate metabolic process"/>
    <property type="evidence" value="ECO:0007669"/>
    <property type="project" value="TreeGrafter"/>
</dbReference>
<dbReference type="Proteomes" id="UP000070444">
    <property type="component" value="Unassembled WGS sequence"/>
</dbReference>
<accession>A0A137NW30</accession>
<dbReference type="Pfam" id="PF00293">
    <property type="entry name" value="NUDIX"/>
    <property type="match status" value="1"/>
</dbReference>
<keyword evidence="5" id="KW-1185">Reference proteome</keyword>
<protein>
    <recommendedName>
        <fullName evidence="3">Nudix hydrolase domain-containing protein</fullName>
    </recommendedName>
</protein>
<name>A0A137NW30_CONC2</name>
<evidence type="ECO:0000259" key="3">
    <source>
        <dbReference type="PROSITE" id="PS51462"/>
    </source>
</evidence>
<dbReference type="STRING" id="796925.A0A137NW30"/>
<dbReference type="PROSITE" id="PS51462">
    <property type="entry name" value="NUDIX"/>
    <property type="match status" value="1"/>
</dbReference>
<dbReference type="Gene3D" id="3.90.79.10">
    <property type="entry name" value="Nucleoside Triphosphate Pyrophosphohydrolase"/>
    <property type="match status" value="1"/>
</dbReference>
<dbReference type="GO" id="GO:0080041">
    <property type="term" value="F:ADP-ribose pyrophosphohydrolase activity"/>
    <property type="evidence" value="ECO:0007669"/>
    <property type="project" value="TreeGrafter"/>
</dbReference>
<dbReference type="AlphaFoldDB" id="A0A137NW30"/>
<sequence>MNALKSTHILKLSQQLDLLLTHHTPINWEPIVNFPAFKTWQNKLISGSGGSGWGGAKIKEIQVQQYDLFGSGKVGFLKFKVINEANVPGIVLLRGGSVAILVVLEDKSNPSNLYTLLVEQQRFAVPSPQFYEIPAGMLDTSTNNIKGKAIEELEEETGLSINPKELEDLLKQFENCDEGVLTSPGLLDETIHLYSIRKRMALEEIEKLDGQLKGNREEGELIKIKLVKLNEVGKYSKDMKTLFATQLFLNGLN</sequence>
<evidence type="ECO:0000313" key="5">
    <source>
        <dbReference type="Proteomes" id="UP000070444"/>
    </source>
</evidence>